<dbReference type="GO" id="GO:0015293">
    <property type="term" value="F:symporter activity"/>
    <property type="evidence" value="ECO:0007669"/>
    <property type="project" value="UniProtKB-KW"/>
</dbReference>
<gene>
    <name evidence="8" type="ORF">PYX00_005354</name>
</gene>
<evidence type="ECO:0000256" key="7">
    <source>
        <dbReference type="SAM" id="Phobius"/>
    </source>
</evidence>
<dbReference type="GO" id="GO:0016020">
    <property type="term" value="C:membrane"/>
    <property type="evidence" value="ECO:0007669"/>
    <property type="project" value="UniProtKB-SubCell"/>
</dbReference>
<name>A0AAW2HQS1_9NEOP</name>
<comment type="subcellular location">
    <subcellularLocation>
        <location evidence="1">Membrane</location>
        <topology evidence="1">Multi-pass membrane protein</topology>
    </subcellularLocation>
</comment>
<dbReference type="EMBL" id="JARGDH010000003">
    <property type="protein sequence ID" value="KAL0272346.1"/>
    <property type="molecule type" value="Genomic_DNA"/>
</dbReference>
<keyword evidence="4" id="KW-0769">Symport</keyword>
<feature type="transmembrane region" description="Helical" evidence="7">
    <location>
        <begin position="181"/>
        <end position="203"/>
    </location>
</feature>
<proteinExistence type="inferred from homology"/>
<accession>A0AAW2HQS1</accession>
<keyword evidence="5 7" id="KW-1133">Transmembrane helix</keyword>
<feature type="transmembrane region" description="Helical" evidence="7">
    <location>
        <begin position="6"/>
        <end position="28"/>
    </location>
</feature>
<dbReference type="InterPro" id="IPR004710">
    <property type="entry name" value="Bilac:Na_transpt"/>
</dbReference>
<dbReference type="InterPro" id="IPR038770">
    <property type="entry name" value="Na+/solute_symporter_sf"/>
</dbReference>
<dbReference type="InterPro" id="IPR002657">
    <property type="entry name" value="BilAc:Na_symport/Acr3"/>
</dbReference>
<evidence type="ECO:0000256" key="1">
    <source>
        <dbReference type="ARBA" id="ARBA00004141"/>
    </source>
</evidence>
<sequence length="448" mass="50276">MCPLWPFHIVIMYLLMMAPLCILTWGATVKAMKSLPFKFNPSSLEMEMGQTKRIEVYSEDKRAIDYNWIPEAEKERDYVVRVSKTFLVNTGDRENWTSVFDVTANILGKADVKLKSYDENNKTEYESSDSLTVTVVREKRVIDKVFTYSVVILVSILYINFGCALDWDFVKEILKKPVGPLIGFVCQFGFMPLFGFGLGRLLFPDMPEMQLGLFFTGLSPGGGASNIWSVALEANVDLSIAMTTISSLAAFGMIPFWLFALGHNIFAEAKLSTPYSHISHYVVCLIVPLAIGYAVQRFLPRVSKILVRLLKPLSVSLIIFIVIFACVTNAYIFKLFTWQILVAGLALPWLGYFIGYVAAFVLRQPMENVMTIAIETGVQNTGIAIFMLRLSLTQPAADITTVIPVAVAVMTPIPLTLLYICRKIRARHHEKKNLQLIKHGIINGNIQS</sequence>
<evidence type="ECO:0000256" key="5">
    <source>
        <dbReference type="ARBA" id="ARBA00022989"/>
    </source>
</evidence>
<keyword evidence="4" id="KW-0813">Transport</keyword>
<evidence type="ECO:0000313" key="8">
    <source>
        <dbReference type="EMBL" id="KAL0272345.1"/>
    </source>
</evidence>
<evidence type="ECO:0000256" key="6">
    <source>
        <dbReference type="ARBA" id="ARBA00023136"/>
    </source>
</evidence>
<organism evidence="8">
    <name type="scientific">Menopon gallinae</name>
    <name type="common">poultry shaft louse</name>
    <dbReference type="NCBI Taxonomy" id="328185"/>
    <lineage>
        <taxon>Eukaryota</taxon>
        <taxon>Metazoa</taxon>
        <taxon>Ecdysozoa</taxon>
        <taxon>Arthropoda</taxon>
        <taxon>Hexapoda</taxon>
        <taxon>Insecta</taxon>
        <taxon>Pterygota</taxon>
        <taxon>Neoptera</taxon>
        <taxon>Paraneoptera</taxon>
        <taxon>Psocodea</taxon>
        <taxon>Troctomorpha</taxon>
        <taxon>Phthiraptera</taxon>
        <taxon>Amblycera</taxon>
        <taxon>Menoponidae</taxon>
        <taxon>Menopon</taxon>
    </lineage>
</organism>
<keyword evidence="6 7" id="KW-0472">Membrane</keyword>
<dbReference type="AlphaFoldDB" id="A0AAW2HQS1"/>
<feature type="transmembrane region" description="Helical" evidence="7">
    <location>
        <begin position="248"/>
        <end position="266"/>
    </location>
</feature>
<evidence type="ECO:0000256" key="2">
    <source>
        <dbReference type="ARBA" id="ARBA00006528"/>
    </source>
</evidence>
<evidence type="ECO:0000256" key="4">
    <source>
        <dbReference type="ARBA" id="ARBA00022847"/>
    </source>
</evidence>
<dbReference type="PANTHER" id="PTHR10361:SF28">
    <property type="entry name" value="P3 PROTEIN-RELATED"/>
    <property type="match status" value="1"/>
</dbReference>
<dbReference type="EMBL" id="JARGDH010000003">
    <property type="protein sequence ID" value="KAL0272345.1"/>
    <property type="molecule type" value="Genomic_DNA"/>
</dbReference>
<feature type="transmembrane region" description="Helical" evidence="7">
    <location>
        <begin position="145"/>
        <end position="161"/>
    </location>
</feature>
<feature type="transmembrane region" description="Helical" evidence="7">
    <location>
        <begin position="278"/>
        <end position="295"/>
    </location>
</feature>
<keyword evidence="3 7" id="KW-0812">Transmembrane</keyword>
<dbReference type="PANTHER" id="PTHR10361">
    <property type="entry name" value="SODIUM-BILE ACID COTRANSPORTER"/>
    <property type="match status" value="1"/>
</dbReference>
<evidence type="ECO:0000256" key="3">
    <source>
        <dbReference type="ARBA" id="ARBA00022692"/>
    </source>
</evidence>
<feature type="transmembrane region" description="Helical" evidence="7">
    <location>
        <begin position="315"/>
        <end position="332"/>
    </location>
</feature>
<evidence type="ECO:0008006" key="9">
    <source>
        <dbReference type="Google" id="ProtNLM"/>
    </source>
</evidence>
<protein>
    <recommendedName>
        <fullName evidence="9">Solute carrier family 10 member 6</fullName>
    </recommendedName>
</protein>
<dbReference type="Pfam" id="PF01758">
    <property type="entry name" value="SBF"/>
    <property type="match status" value="1"/>
</dbReference>
<dbReference type="Gene3D" id="1.20.1530.20">
    <property type="match status" value="1"/>
</dbReference>
<comment type="similarity">
    <text evidence="2">Belongs to the bile acid:sodium symporter (BASS) (TC 2.A.28) family.</text>
</comment>
<reference evidence="8" key="1">
    <citation type="journal article" date="2024" name="Gigascience">
        <title>Chromosome-level genome of the poultry shaft louse Menopon gallinae provides insight into the host-switching and adaptive evolution of parasitic lice.</title>
        <authorList>
            <person name="Xu Y."/>
            <person name="Ma L."/>
            <person name="Liu S."/>
            <person name="Liang Y."/>
            <person name="Liu Q."/>
            <person name="He Z."/>
            <person name="Tian L."/>
            <person name="Duan Y."/>
            <person name="Cai W."/>
            <person name="Li H."/>
            <person name="Song F."/>
        </authorList>
    </citation>
    <scope>NUCLEOTIDE SEQUENCE</scope>
    <source>
        <strain evidence="8">Cailab_2023a</strain>
    </source>
</reference>
<feature type="transmembrane region" description="Helical" evidence="7">
    <location>
        <begin position="402"/>
        <end position="421"/>
    </location>
</feature>
<comment type="caution">
    <text evidence="8">The sequence shown here is derived from an EMBL/GenBank/DDBJ whole genome shotgun (WGS) entry which is preliminary data.</text>
</comment>
<feature type="transmembrane region" description="Helical" evidence="7">
    <location>
        <begin position="338"/>
        <end position="362"/>
    </location>
</feature>